<evidence type="ECO:0000256" key="1">
    <source>
        <dbReference type="ARBA" id="ARBA00004496"/>
    </source>
</evidence>
<evidence type="ECO:0000259" key="9">
    <source>
        <dbReference type="PROSITE" id="PS50110"/>
    </source>
</evidence>
<reference evidence="11 12" key="1">
    <citation type="submission" date="2015-01" db="EMBL/GenBank/DDBJ databases">
        <title>Draft genome sequences of the supercritical CO2 tolerant bacteria Bacillus subterraneus MITOT1 and Bacillus cereus MIT0214.</title>
        <authorList>
            <person name="Peet K.C."/>
            <person name="Thompson J.R."/>
        </authorList>
    </citation>
    <scope>NUCLEOTIDE SEQUENCE [LARGE SCALE GENOMIC DNA]</scope>
    <source>
        <strain evidence="11 12">MITOT1</strain>
    </source>
</reference>
<feature type="DNA-binding region" description="OmpR/PhoB-type" evidence="8">
    <location>
        <begin position="126"/>
        <end position="224"/>
    </location>
</feature>
<dbReference type="PANTHER" id="PTHR48111">
    <property type="entry name" value="REGULATOR OF RPOS"/>
    <property type="match status" value="1"/>
</dbReference>
<dbReference type="CDD" id="cd00383">
    <property type="entry name" value="trans_reg_C"/>
    <property type="match status" value="1"/>
</dbReference>
<dbReference type="CDD" id="cd17574">
    <property type="entry name" value="REC_OmpR"/>
    <property type="match status" value="1"/>
</dbReference>
<dbReference type="SUPFAM" id="SSF46894">
    <property type="entry name" value="C-terminal effector domain of the bipartite response regulators"/>
    <property type="match status" value="1"/>
</dbReference>
<dbReference type="PROSITE" id="PS51755">
    <property type="entry name" value="OMPR_PHOB"/>
    <property type="match status" value="1"/>
</dbReference>
<comment type="caution">
    <text evidence="11">The sequence shown here is derived from an EMBL/GenBank/DDBJ whole genome shotgun (WGS) entry which is preliminary data.</text>
</comment>
<evidence type="ECO:0000256" key="5">
    <source>
        <dbReference type="ARBA" id="ARBA00023125"/>
    </source>
</evidence>
<dbReference type="GO" id="GO:0000976">
    <property type="term" value="F:transcription cis-regulatory region binding"/>
    <property type="evidence" value="ECO:0007669"/>
    <property type="project" value="TreeGrafter"/>
</dbReference>
<feature type="modified residue" description="4-aspartylphosphate" evidence="7">
    <location>
        <position position="52"/>
    </location>
</feature>
<evidence type="ECO:0000313" key="11">
    <source>
        <dbReference type="EMBL" id="KIY22817.1"/>
    </source>
</evidence>
<dbReference type="InterPro" id="IPR001789">
    <property type="entry name" value="Sig_transdc_resp-reg_receiver"/>
</dbReference>
<dbReference type="GO" id="GO:0006355">
    <property type="term" value="P:regulation of DNA-templated transcription"/>
    <property type="evidence" value="ECO:0007669"/>
    <property type="project" value="InterPro"/>
</dbReference>
<dbReference type="InterPro" id="IPR001867">
    <property type="entry name" value="OmpR/PhoB-type_DNA-bd"/>
</dbReference>
<feature type="domain" description="Response regulatory" evidence="9">
    <location>
        <begin position="3"/>
        <end position="116"/>
    </location>
</feature>
<feature type="domain" description="OmpR/PhoB-type" evidence="10">
    <location>
        <begin position="126"/>
        <end position="224"/>
    </location>
</feature>
<organism evidence="11 12">
    <name type="scientific">Mesobacillus subterraneus</name>
    <dbReference type="NCBI Taxonomy" id="285983"/>
    <lineage>
        <taxon>Bacteria</taxon>
        <taxon>Bacillati</taxon>
        <taxon>Bacillota</taxon>
        <taxon>Bacilli</taxon>
        <taxon>Bacillales</taxon>
        <taxon>Bacillaceae</taxon>
        <taxon>Mesobacillus</taxon>
    </lineage>
</organism>
<dbReference type="Proteomes" id="UP000032512">
    <property type="component" value="Unassembled WGS sequence"/>
</dbReference>
<evidence type="ECO:0000256" key="3">
    <source>
        <dbReference type="ARBA" id="ARBA00023012"/>
    </source>
</evidence>
<keyword evidence="5 8" id="KW-0238">DNA-binding</keyword>
<dbReference type="EMBL" id="JXIQ01000036">
    <property type="protein sequence ID" value="KIY22817.1"/>
    <property type="molecule type" value="Genomic_DNA"/>
</dbReference>
<dbReference type="SUPFAM" id="SSF52172">
    <property type="entry name" value="CheY-like"/>
    <property type="match status" value="1"/>
</dbReference>
<dbReference type="Pfam" id="PF00072">
    <property type="entry name" value="Response_reg"/>
    <property type="match status" value="1"/>
</dbReference>
<dbReference type="SMART" id="SM00448">
    <property type="entry name" value="REC"/>
    <property type="match status" value="1"/>
</dbReference>
<evidence type="ECO:0000256" key="4">
    <source>
        <dbReference type="ARBA" id="ARBA00023015"/>
    </source>
</evidence>
<gene>
    <name evidence="11" type="ORF">UB32_06285</name>
</gene>
<proteinExistence type="predicted"/>
<keyword evidence="2 7" id="KW-0597">Phosphoprotein</keyword>
<dbReference type="InterPro" id="IPR016032">
    <property type="entry name" value="Sig_transdc_resp-reg_C-effctor"/>
</dbReference>
<dbReference type="GO" id="GO:0005829">
    <property type="term" value="C:cytosol"/>
    <property type="evidence" value="ECO:0007669"/>
    <property type="project" value="TreeGrafter"/>
</dbReference>
<evidence type="ECO:0000313" key="12">
    <source>
        <dbReference type="Proteomes" id="UP000032512"/>
    </source>
</evidence>
<evidence type="ECO:0000256" key="7">
    <source>
        <dbReference type="PROSITE-ProRule" id="PRU00169"/>
    </source>
</evidence>
<protein>
    <submittedName>
        <fullName evidence="11">Transcriptional regulator</fullName>
    </submittedName>
</protein>
<dbReference type="PANTHER" id="PTHR48111:SF21">
    <property type="entry name" value="DNA-BINDING DUAL MASTER TRANSCRIPTIONAL REGULATOR RPAA"/>
    <property type="match status" value="1"/>
</dbReference>
<dbReference type="AlphaFoldDB" id="A0A0D6ZBE7"/>
<dbReference type="Gene3D" id="1.10.10.10">
    <property type="entry name" value="Winged helix-like DNA-binding domain superfamily/Winged helix DNA-binding domain"/>
    <property type="match status" value="1"/>
</dbReference>
<dbReference type="FunFam" id="1.10.10.10:FF:000018">
    <property type="entry name" value="DNA-binding response regulator ResD"/>
    <property type="match status" value="1"/>
</dbReference>
<dbReference type="Pfam" id="PF00486">
    <property type="entry name" value="Trans_reg_C"/>
    <property type="match status" value="1"/>
</dbReference>
<dbReference type="SMART" id="SM00862">
    <property type="entry name" value="Trans_reg_C"/>
    <property type="match status" value="1"/>
</dbReference>
<dbReference type="FunFam" id="3.40.50.2300:FF:000001">
    <property type="entry name" value="DNA-binding response regulator PhoB"/>
    <property type="match status" value="1"/>
</dbReference>
<sequence>MEKILVVDDEFEMRQLIGLYLRQENYQVENAENGQEALEKVKRDDYDLIVLDIMMPLLDGWQTVEHIRKISDVPVIMLTAKGSVKDKVTGLSTGADDYVVKPFDAEELLARIKALLRRSKSKEEEDDILKYQGIVINLTAREAVYNNIILSLTQTELDLLHALIENRGKVLSREQLVDKIWGIEFMGEDRTVDSHIKNLREKLKSAGIDKNLVKTVWGLGYKVE</sequence>
<dbReference type="InterPro" id="IPR011006">
    <property type="entry name" value="CheY-like_superfamily"/>
</dbReference>
<keyword evidence="12" id="KW-1185">Reference proteome</keyword>
<dbReference type="Gene3D" id="3.40.50.2300">
    <property type="match status" value="1"/>
</dbReference>
<dbReference type="GO" id="GO:0032993">
    <property type="term" value="C:protein-DNA complex"/>
    <property type="evidence" value="ECO:0007669"/>
    <property type="project" value="TreeGrafter"/>
</dbReference>
<comment type="subcellular location">
    <subcellularLocation>
        <location evidence="1">Cytoplasm</location>
    </subcellularLocation>
</comment>
<dbReference type="RefSeq" id="WP_044392145.1">
    <property type="nucleotide sequence ID" value="NZ_JXIQ01000036.1"/>
</dbReference>
<dbReference type="OrthoDB" id="9790442at2"/>
<dbReference type="InterPro" id="IPR036388">
    <property type="entry name" value="WH-like_DNA-bd_sf"/>
</dbReference>
<evidence type="ECO:0000256" key="6">
    <source>
        <dbReference type="ARBA" id="ARBA00023163"/>
    </source>
</evidence>
<dbReference type="PATRIC" id="fig|285983.3.peg.3811"/>
<dbReference type="Gene3D" id="6.10.250.690">
    <property type="match status" value="1"/>
</dbReference>
<keyword evidence="6" id="KW-0804">Transcription</keyword>
<evidence type="ECO:0000259" key="10">
    <source>
        <dbReference type="PROSITE" id="PS51755"/>
    </source>
</evidence>
<name>A0A0D6ZBE7_9BACI</name>
<evidence type="ECO:0000256" key="2">
    <source>
        <dbReference type="ARBA" id="ARBA00022553"/>
    </source>
</evidence>
<dbReference type="InterPro" id="IPR039420">
    <property type="entry name" value="WalR-like"/>
</dbReference>
<keyword evidence="4" id="KW-0805">Transcription regulation</keyword>
<keyword evidence="3" id="KW-0902">Two-component regulatory system</keyword>
<dbReference type="PROSITE" id="PS50110">
    <property type="entry name" value="RESPONSE_REGULATORY"/>
    <property type="match status" value="1"/>
</dbReference>
<dbReference type="GO" id="GO:0000156">
    <property type="term" value="F:phosphorelay response regulator activity"/>
    <property type="evidence" value="ECO:0007669"/>
    <property type="project" value="TreeGrafter"/>
</dbReference>
<accession>A0A0D6ZBE7</accession>
<evidence type="ECO:0000256" key="8">
    <source>
        <dbReference type="PROSITE-ProRule" id="PRU01091"/>
    </source>
</evidence>